<dbReference type="EC" id="1.2.7.12" evidence="1"/>
<protein>
    <submittedName>
        <fullName evidence="1">Formylmethanofuran dehydrogenase subunit C</fullName>
        <ecNumber evidence="1">1.2.7.12</ecNumber>
    </submittedName>
</protein>
<dbReference type="NCBIfam" id="TIGR03122">
    <property type="entry name" value="one_C_dehyd_C"/>
    <property type="match status" value="1"/>
</dbReference>
<dbReference type="InterPro" id="IPR036485">
    <property type="entry name" value="Glu_synth_asu_C_sf"/>
</dbReference>
<dbReference type="GO" id="GO:0018493">
    <property type="term" value="F:formylmethanofuran dehydrogenase activity"/>
    <property type="evidence" value="ECO:0007669"/>
    <property type="project" value="UniProtKB-EC"/>
</dbReference>
<dbReference type="SUPFAM" id="SSF69336">
    <property type="entry name" value="Alpha subunit of glutamate synthase, C-terminal domain"/>
    <property type="match status" value="1"/>
</dbReference>
<proteinExistence type="predicted"/>
<dbReference type="Gene3D" id="2.160.20.60">
    <property type="entry name" value="Glutamate synthase, alpha subunit, C-terminal domain"/>
    <property type="match status" value="1"/>
</dbReference>
<evidence type="ECO:0000313" key="2">
    <source>
        <dbReference type="Proteomes" id="UP001272242"/>
    </source>
</evidence>
<comment type="caution">
    <text evidence="1">The sequence shown here is derived from an EMBL/GenBank/DDBJ whole genome shotgun (WGS) entry which is preliminary data.</text>
</comment>
<sequence>MLKLTLRVPSSIPLEVDGITPERVAGLSPLEVAKLPVQHGNRSEPLGEFFQVTAGGTAIADLHFAGDTRNVKLIGARMSAGSVFVEGPVGMHVGAQMSGGSLTLDSGAAGWLGAEMQGGSIEIRGHAGDHVGAAYRGSRRGMTGGTIVVRGSAGDELGLLMRRGLIVVEGACGQFAGASMIAGTLALFGTVGERCGAGMKRGTILTASAPQLPPSFRFACEYRPSFLPLYLAHFARLGVNLPTGFGVGTLRCFRGDMLTGGKGEVLVGG</sequence>
<accession>A0ABU5F6W2</accession>
<dbReference type="Proteomes" id="UP001272242">
    <property type="component" value="Unassembled WGS sequence"/>
</dbReference>
<organism evidence="1 2">
    <name type="scientific">Gemmata algarum</name>
    <dbReference type="NCBI Taxonomy" id="2975278"/>
    <lineage>
        <taxon>Bacteria</taxon>
        <taxon>Pseudomonadati</taxon>
        <taxon>Planctomycetota</taxon>
        <taxon>Planctomycetia</taxon>
        <taxon>Gemmatales</taxon>
        <taxon>Gemmataceae</taxon>
        <taxon>Gemmata</taxon>
    </lineage>
</organism>
<dbReference type="EMBL" id="JAXBLV010000233">
    <property type="protein sequence ID" value="MDY3563287.1"/>
    <property type="molecule type" value="Genomic_DNA"/>
</dbReference>
<dbReference type="RefSeq" id="WP_320689513.1">
    <property type="nucleotide sequence ID" value="NZ_JAXBLV010000233.1"/>
</dbReference>
<reference evidence="2" key="1">
    <citation type="journal article" date="2023" name="Mar. Drugs">
        <title>Gemmata algarum, a Novel Planctomycete Isolated from an Algal Mat, Displays Antimicrobial Activity.</title>
        <authorList>
            <person name="Kumar G."/>
            <person name="Kallscheuer N."/>
            <person name="Kashif M."/>
            <person name="Ahamad S."/>
            <person name="Jagadeeshwari U."/>
            <person name="Pannikurungottu S."/>
            <person name="Haufschild T."/>
            <person name="Kabuu M."/>
            <person name="Sasikala C."/>
            <person name="Jogler C."/>
            <person name="Ramana C."/>
        </authorList>
    </citation>
    <scope>NUCLEOTIDE SEQUENCE [LARGE SCALE GENOMIC DNA]</scope>
    <source>
        <strain evidence="2">JC673</strain>
    </source>
</reference>
<keyword evidence="1" id="KW-0560">Oxidoreductase</keyword>
<gene>
    <name evidence="1" type="ORF">R5W23_004787</name>
</gene>
<dbReference type="PANTHER" id="PTHR39673">
    <property type="entry name" value="TUNGSTEN FORMYLMETHANOFURAN DEHYDROGENASE, SUBUNIT C (FWDC)"/>
    <property type="match status" value="1"/>
</dbReference>
<name>A0ABU5F6W2_9BACT</name>
<dbReference type="InterPro" id="IPR017550">
    <property type="entry name" value="Formylmethanofuran_DH_suC"/>
</dbReference>
<dbReference type="PANTHER" id="PTHR39673:SF5">
    <property type="entry name" value="TUNGSTEN-CONTAINING FORMYLMETHANOFURAN DEHYDROGENASE 2 SUBUNIT C"/>
    <property type="match status" value="1"/>
</dbReference>
<evidence type="ECO:0000313" key="1">
    <source>
        <dbReference type="EMBL" id="MDY3563287.1"/>
    </source>
</evidence>
<keyword evidence="2" id="KW-1185">Reference proteome</keyword>